<dbReference type="PANTHER" id="PTHR36440:SF1">
    <property type="entry name" value="PUTATIVE (AFU_ORTHOLOGUE AFUA_8G07350)-RELATED"/>
    <property type="match status" value="1"/>
</dbReference>
<keyword evidence="3" id="KW-1185">Reference proteome</keyword>
<name>A0ABR7L690_9PSEU</name>
<dbReference type="PANTHER" id="PTHR36440">
    <property type="entry name" value="PUTATIVE (AFU_ORTHOLOGUE AFUA_8G07350)-RELATED"/>
    <property type="match status" value="1"/>
</dbReference>
<dbReference type="InterPro" id="IPR014710">
    <property type="entry name" value="RmlC-like_jellyroll"/>
</dbReference>
<protein>
    <submittedName>
        <fullName evidence="2">Cupin domain-containing protein</fullName>
    </submittedName>
</protein>
<dbReference type="Gene3D" id="2.60.120.10">
    <property type="entry name" value="Jelly Rolls"/>
    <property type="match status" value="1"/>
</dbReference>
<dbReference type="InterPro" id="IPR013096">
    <property type="entry name" value="Cupin_2"/>
</dbReference>
<accession>A0ABR7L690</accession>
<dbReference type="InterPro" id="IPR011051">
    <property type="entry name" value="RmlC_Cupin_sf"/>
</dbReference>
<dbReference type="InterPro" id="IPR053146">
    <property type="entry name" value="QDO-like"/>
</dbReference>
<evidence type="ECO:0000313" key="3">
    <source>
        <dbReference type="Proteomes" id="UP000734823"/>
    </source>
</evidence>
<organism evidence="2 3">
    <name type="scientific">Actinokineospora xionganensis</name>
    <dbReference type="NCBI Taxonomy" id="2684470"/>
    <lineage>
        <taxon>Bacteria</taxon>
        <taxon>Bacillati</taxon>
        <taxon>Actinomycetota</taxon>
        <taxon>Actinomycetes</taxon>
        <taxon>Pseudonocardiales</taxon>
        <taxon>Pseudonocardiaceae</taxon>
        <taxon>Actinokineospora</taxon>
    </lineage>
</organism>
<feature type="domain" description="Cupin type-2" evidence="1">
    <location>
        <begin position="65"/>
        <end position="134"/>
    </location>
</feature>
<evidence type="ECO:0000259" key="1">
    <source>
        <dbReference type="Pfam" id="PF07883"/>
    </source>
</evidence>
<dbReference type="SUPFAM" id="SSF51182">
    <property type="entry name" value="RmlC-like cupins"/>
    <property type="match status" value="1"/>
</dbReference>
<evidence type="ECO:0000313" key="2">
    <source>
        <dbReference type="EMBL" id="MBC6447862.1"/>
    </source>
</evidence>
<dbReference type="Pfam" id="PF07883">
    <property type="entry name" value="Cupin_2"/>
    <property type="match status" value="1"/>
</dbReference>
<dbReference type="Proteomes" id="UP000734823">
    <property type="component" value="Unassembled WGS sequence"/>
</dbReference>
<dbReference type="EMBL" id="JABVED010000005">
    <property type="protein sequence ID" value="MBC6447862.1"/>
    <property type="molecule type" value="Genomic_DNA"/>
</dbReference>
<sequence>MERGHVSFLGSRSAAESAKPYLADTGEVGGIYRQAGEVEALERPTTTARFVAPGSVTEGRFGLFRWQMAPRAGGPGAHFHRTFSESFYVIGGTVRLFNGETWVDATAGDFLYVPEGGIHAFRNDSDEPADMLILFAPGPPRERYFQELAEVADKGLELSHEEWVDLWARHDQYMV</sequence>
<proteinExistence type="predicted"/>
<reference evidence="2 3" key="1">
    <citation type="submission" date="2020-06" db="EMBL/GenBank/DDBJ databases">
        <title>Actinokineospora xiongansis sp. nov., isolated from soil of Baiyangdian.</title>
        <authorList>
            <person name="Zhang X."/>
        </authorList>
    </citation>
    <scope>NUCLEOTIDE SEQUENCE [LARGE SCALE GENOMIC DNA]</scope>
    <source>
        <strain evidence="2 3">HBU206404</strain>
    </source>
</reference>
<gene>
    <name evidence="2" type="ORF">GPZ80_11840</name>
</gene>
<comment type="caution">
    <text evidence="2">The sequence shown here is derived from an EMBL/GenBank/DDBJ whole genome shotgun (WGS) entry which is preliminary data.</text>
</comment>